<protein>
    <submittedName>
        <fullName evidence="1">Uncharacterized protein</fullName>
    </submittedName>
</protein>
<sequence length="102" mass="11741">MGKSSSNMGQVYQKSEYLSQHVSIHSREEDDIENLTKTTKKSKRGVNKKVLKVLLIEHKTLSKFQYIDHTERGIRGIMEGRSPKVLCLLPTGTKKHCFQQRP</sequence>
<keyword evidence="2" id="KW-1185">Reference proteome</keyword>
<gene>
    <name evidence="1" type="ORF">LVIROSA_LOCUS3</name>
</gene>
<dbReference type="EMBL" id="CAKMRJ010000001">
    <property type="protein sequence ID" value="CAH1411945.1"/>
    <property type="molecule type" value="Genomic_DNA"/>
</dbReference>
<proteinExistence type="predicted"/>
<accession>A0AAU9LQN4</accession>
<evidence type="ECO:0000313" key="2">
    <source>
        <dbReference type="Proteomes" id="UP001157418"/>
    </source>
</evidence>
<organism evidence="1 2">
    <name type="scientific">Lactuca virosa</name>
    <dbReference type="NCBI Taxonomy" id="75947"/>
    <lineage>
        <taxon>Eukaryota</taxon>
        <taxon>Viridiplantae</taxon>
        <taxon>Streptophyta</taxon>
        <taxon>Embryophyta</taxon>
        <taxon>Tracheophyta</taxon>
        <taxon>Spermatophyta</taxon>
        <taxon>Magnoliopsida</taxon>
        <taxon>eudicotyledons</taxon>
        <taxon>Gunneridae</taxon>
        <taxon>Pentapetalae</taxon>
        <taxon>asterids</taxon>
        <taxon>campanulids</taxon>
        <taxon>Asterales</taxon>
        <taxon>Asteraceae</taxon>
        <taxon>Cichorioideae</taxon>
        <taxon>Cichorieae</taxon>
        <taxon>Lactucinae</taxon>
        <taxon>Lactuca</taxon>
    </lineage>
</organism>
<name>A0AAU9LQN4_9ASTR</name>
<evidence type="ECO:0000313" key="1">
    <source>
        <dbReference type="EMBL" id="CAH1411945.1"/>
    </source>
</evidence>
<dbReference type="AlphaFoldDB" id="A0AAU9LQN4"/>
<reference evidence="1 2" key="1">
    <citation type="submission" date="2022-01" db="EMBL/GenBank/DDBJ databases">
        <authorList>
            <person name="Xiong W."/>
            <person name="Schranz E."/>
        </authorList>
    </citation>
    <scope>NUCLEOTIDE SEQUENCE [LARGE SCALE GENOMIC DNA]</scope>
</reference>
<dbReference type="Proteomes" id="UP001157418">
    <property type="component" value="Unassembled WGS sequence"/>
</dbReference>
<comment type="caution">
    <text evidence="1">The sequence shown here is derived from an EMBL/GenBank/DDBJ whole genome shotgun (WGS) entry which is preliminary data.</text>
</comment>